<evidence type="ECO:0000313" key="9">
    <source>
        <dbReference type="Proteomes" id="UP000007110"/>
    </source>
</evidence>
<name>A0A7M7PS81_STRPU</name>
<evidence type="ECO:0000256" key="5">
    <source>
        <dbReference type="ARBA" id="ARBA00022840"/>
    </source>
</evidence>
<dbReference type="InterPro" id="IPR017441">
    <property type="entry name" value="Protein_kinase_ATP_BS"/>
</dbReference>
<dbReference type="PANTHER" id="PTHR24058">
    <property type="entry name" value="DUAL SPECIFICITY PROTEIN KINASE"/>
    <property type="match status" value="1"/>
</dbReference>
<feature type="domain" description="Protein kinase" evidence="7">
    <location>
        <begin position="82"/>
        <end position="186"/>
    </location>
</feature>
<dbReference type="InterPro" id="IPR011009">
    <property type="entry name" value="Kinase-like_dom_sf"/>
</dbReference>
<feature type="binding site" evidence="6">
    <location>
        <position position="113"/>
    </location>
    <ligand>
        <name>ATP</name>
        <dbReference type="ChEBI" id="CHEBI:30616"/>
    </ligand>
</feature>
<dbReference type="AlphaFoldDB" id="A0A7M7PS81"/>
<keyword evidence="5 6" id="KW-0067">ATP-binding</keyword>
<evidence type="ECO:0000313" key="8">
    <source>
        <dbReference type="EnsemblMetazoa" id="XP_030855677"/>
    </source>
</evidence>
<evidence type="ECO:0000256" key="1">
    <source>
        <dbReference type="ARBA" id="ARBA00022527"/>
    </source>
</evidence>
<dbReference type="GO" id="GO:0004674">
    <property type="term" value="F:protein serine/threonine kinase activity"/>
    <property type="evidence" value="ECO:0007669"/>
    <property type="project" value="UniProtKB-KW"/>
</dbReference>
<evidence type="ECO:0000256" key="6">
    <source>
        <dbReference type="PROSITE-ProRule" id="PRU10141"/>
    </source>
</evidence>
<reference evidence="9" key="1">
    <citation type="submission" date="2015-02" db="EMBL/GenBank/DDBJ databases">
        <title>Genome sequencing for Strongylocentrotus purpuratus.</title>
        <authorList>
            <person name="Murali S."/>
            <person name="Liu Y."/>
            <person name="Vee V."/>
            <person name="English A."/>
            <person name="Wang M."/>
            <person name="Skinner E."/>
            <person name="Han Y."/>
            <person name="Muzny D.M."/>
            <person name="Worley K.C."/>
            <person name="Gibbs R.A."/>
        </authorList>
    </citation>
    <scope>NUCLEOTIDE SEQUENCE</scope>
</reference>
<proteinExistence type="predicted"/>
<accession>A0A7M7PS81</accession>
<dbReference type="PROSITE" id="PS50011">
    <property type="entry name" value="PROTEIN_KINASE_DOM"/>
    <property type="match status" value="1"/>
</dbReference>
<dbReference type="InterPro" id="IPR000719">
    <property type="entry name" value="Prot_kinase_dom"/>
</dbReference>
<dbReference type="RefSeq" id="XP_030855677.1">
    <property type="nucleotide sequence ID" value="XM_030999817.1"/>
</dbReference>
<dbReference type="Proteomes" id="UP000007110">
    <property type="component" value="Unassembled WGS sequence"/>
</dbReference>
<evidence type="ECO:0000256" key="3">
    <source>
        <dbReference type="ARBA" id="ARBA00022741"/>
    </source>
</evidence>
<dbReference type="Gene3D" id="3.30.200.20">
    <property type="entry name" value="Phosphorylase Kinase, domain 1"/>
    <property type="match status" value="1"/>
</dbReference>
<dbReference type="OMA" id="KADSHNF"/>
<dbReference type="KEGG" id="spu:115929791"/>
<dbReference type="OrthoDB" id="9332038at2759"/>
<dbReference type="GO" id="GO:0005524">
    <property type="term" value="F:ATP binding"/>
    <property type="evidence" value="ECO:0007669"/>
    <property type="project" value="UniProtKB-UniRule"/>
</dbReference>
<keyword evidence="9" id="KW-1185">Reference proteome</keyword>
<evidence type="ECO:0000256" key="2">
    <source>
        <dbReference type="ARBA" id="ARBA00022679"/>
    </source>
</evidence>
<evidence type="ECO:0000256" key="4">
    <source>
        <dbReference type="ARBA" id="ARBA00022777"/>
    </source>
</evidence>
<dbReference type="Gene3D" id="1.10.510.10">
    <property type="entry name" value="Transferase(Phosphotransferase) domain 1"/>
    <property type="match status" value="1"/>
</dbReference>
<dbReference type="InterPro" id="IPR050494">
    <property type="entry name" value="Ser_Thr_dual-spec_kinase"/>
</dbReference>
<dbReference type="SUPFAM" id="SSF56112">
    <property type="entry name" value="Protein kinase-like (PK-like)"/>
    <property type="match status" value="1"/>
</dbReference>
<keyword evidence="2" id="KW-0808">Transferase</keyword>
<reference evidence="8" key="2">
    <citation type="submission" date="2021-01" db="UniProtKB">
        <authorList>
            <consortium name="EnsemblMetazoa"/>
        </authorList>
    </citation>
    <scope>IDENTIFICATION</scope>
</reference>
<sequence>MAAKAGDSDESTGFLQPLKSSCGKWKPPPRKHCIAQVTGGLGEIYTKIESGGQNSDEDFSKCINEDNFFQPNSKGGLMAGRYQVIRVLGRGNSSTILQAQDTFRPGLYEVAIKVLKPEYFSLGYQESHLIAELNKADSHNFCGIVKLLNTFTLGSFFCMTFELLRPYPLHQVFKKIADKTEVSAKT</sequence>
<protein>
    <recommendedName>
        <fullName evidence="7">Protein kinase domain-containing protein</fullName>
    </recommendedName>
</protein>
<keyword evidence="3 6" id="KW-0547">Nucleotide-binding</keyword>
<dbReference type="InParanoid" id="A0A7M7PS81"/>
<dbReference type="GeneID" id="115929791"/>
<evidence type="ECO:0000259" key="7">
    <source>
        <dbReference type="PROSITE" id="PS50011"/>
    </source>
</evidence>
<keyword evidence="4" id="KW-0418">Kinase</keyword>
<dbReference type="EnsemblMetazoa" id="XM_030999817">
    <property type="protein sequence ID" value="XP_030855677"/>
    <property type="gene ID" value="LOC115929791"/>
</dbReference>
<keyword evidence="1" id="KW-0723">Serine/threonine-protein kinase</keyword>
<organism evidence="8 9">
    <name type="scientific">Strongylocentrotus purpuratus</name>
    <name type="common">Purple sea urchin</name>
    <dbReference type="NCBI Taxonomy" id="7668"/>
    <lineage>
        <taxon>Eukaryota</taxon>
        <taxon>Metazoa</taxon>
        <taxon>Echinodermata</taxon>
        <taxon>Eleutherozoa</taxon>
        <taxon>Echinozoa</taxon>
        <taxon>Echinoidea</taxon>
        <taxon>Euechinoidea</taxon>
        <taxon>Echinacea</taxon>
        <taxon>Camarodonta</taxon>
        <taxon>Echinidea</taxon>
        <taxon>Strongylocentrotidae</taxon>
        <taxon>Strongylocentrotus</taxon>
    </lineage>
</organism>
<dbReference type="PROSITE" id="PS00107">
    <property type="entry name" value="PROTEIN_KINASE_ATP"/>
    <property type="match status" value="1"/>
</dbReference>